<accession>A0AA36MPI5</accession>
<name>A0AA36MPI5_9DINO</name>
<feature type="signal peptide" evidence="2">
    <location>
        <begin position="1"/>
        <end position="26"/>
    </location>
</feature>
<evidence type="ECO:0000256" key="1">
    <source>
        <dbReference type="SAM" id="Phobius"/>
    </source>
</evidence>
<keyword evidence="1" id="KW-1133">Transmembrane helix</keyword>
<sequence>MAMPDARVTFGLRELWALLAVSAVAAGALQFGGNERLDRIAVFRQFMRKSQADLPPVGSGTWTSVGGQTVALSLQLEQVPLSPALLNDFETDARLPFSGEEHLDTPQDSVPETKRWSRFFRASAQLPELPQEEAALEALYLEAPVLTLEVRLQDGRLLLNHSLELLRKTEGGFQVPARLCYALPQKPGPFGAEVLGCETQSTPYVPRSETEGTVDIQLRSHEDPYIVASHLTRGCSSQAFGENSTFCAGLWRALEPRCRCFGRPRRLFRGAGLALWGLCFHVAAAEAVLVRRRRPKLRASVLAALGASLLFAAYRLLA</sequence>
<proteinExistence type="predicted"/>
<evidence type="ECO:0008006" key="5">
    <source>
        <dbReference type="Google" id="ProtNLM"/>
    </source>
</evidence>
<feature type="transmembrane region" description="Helical" evidence="1">
    <location>
        <begin position="297"/>
        <end position="317"/>
    </location>
</feature>
<keyword evidence="2" id="KW-0732">Signal</keyword>
<keyword evidence="1" id="KW-0812">Transmembrane</keyword>
<dbReference type="Proteomes" id="UP001178507">
    <property type="component" value="Unassembled WGS sequence"/>
</dbReference>
<protein>
    <recommendedName>
        <fullName evidence="5">Transmembrane protein</fullName>
    </recommendedName>
</protein>
<dbReference type="AlphaFoldDB" id="A0AA36MPI5"/>
<gene>
    <name evidence="3" type="ORF">EVOR1521_LOCUS4123</name>
</gene>
<keyword evidence="4" id="KW-1185">Reference proteome</keyword>
<comment type="caution">
    <text evidence="3">The sequence shown here is derived from an EMBL/GenBank/DDBJ whole genome shotgun (WGS) entry which is preliminary data.</text>
</comment>
<evidence type="ECO:0000313" key="4">
    <source>
        <dbReference type="Proteomes" id="UP001178507"/>
    </source>
</evidence>
<feature type="chain" id="PRO_5041346626" description="Transmembrane protein" evidence="2">
    <location>
        <begin position="27"/>
        <end position="318"/>
    </location>
</feature>
<evidence type="ECO:0000313" key="3">
    <source>
        <dbReference type="EMBL" id="CAJ1374612.1"/>
    </source>
</evidence>
<evidence type="ECO:0000256" key="2">
    <source>
        <dbReference type="SAM" id="SignalP"/>
    </source>
</evidence>
<reference evidence="3" key="1">
    <citation type="submission" date="2023-08" db="EMBL/GenBank/DDBJ databases">
        <authorList>
            <person name="Chen Y."/>
            <person name="Shah S."/>
            <person name="Dougan E. K."/>
            <person name="Thang M."/>
            <person name="Chan C."/>
        </authorList>
    </citation>
    <scope>NUCLEOTIDE SEQUENCE</scope>
</reference>
<organism evidence="3 4">
    <name type="scientific">Effrenium voratum</name>
    <dbReference type="NCBI Taxonomy" id="2562239"/>
    <lineage>
        <taxon>Eukaryota</taxon>
        <taxon>Sar</taxon>
        <taxon>Alveolata</taxon>
        <taxon>Dinophyceae</taxon>
        <taxon>Suessiales</taxon>
        <taxon>Symbiodiniaceae</taxon>
        <taxon>Effrenium</taxon>
    </lineage>
</organism>
<dbReference type="EMBL" id="CAUJNA010000265">
    <property type="protein sequence ID" value="CAJ1374612.1"/>
    <property type="molecule type" value="Genomic_DNA"/>
</dbReference>
<feature type="transmembrane region" description="Helical" evidence="1">
    <location>
        <begin position="267"/>
        <end position="290"/>
    </location>
</feature>
<keyword evidence="1" id="KW-0472">Membrane</keyword>